<dbReference type="NCBIfam" id="TIGR00249">
    <property type="entry name" value="sixA"/>
    <property type="match status" value="1"/>
</dbReference>
<dbReference type="InterPro" id="IPR013078">
    <property type="entry name" value="His_Pase_superF_clade-1"/>
</dbReference>
<dbReference type="Pfam" id="PF00300">
    <property type="entry name" value="His_Phos_1"/>
    <property type="match status" value="1"/>
</dbReference>
<evidence type="ECO:0000313" key="2">
    <source>
        <dbReference type="Proteomes" id="UP000186878"/>
    </source>
</evidence>
<proteinExistence type="predicted"/>
<dbReference type="GO" id="GO:0101006">
    <property type="term" value="F:protein histidine phosphatase activity"/>
    <property type="evidence" value="ECO:0007669"/>
    <property type="project" value="InterPro"/>
</dbReference>
<protein>
    <submittedName>
        <fullName evidence="1">Phosphohistidine phosphatase SixA</fullName>
    </submittedName>
</protein>
<dbReference type="AlphaFoldDB" id="A0A1Q8SVF4"/>
<dbReference type="Proteomes" id="UP000186878">
    <property type="component" value="Unassembled WGS sequence"/>
</dbReference>
<dbReference type="InterPro" id="IPR029033">
    <property type="entry name" value="His_PPase_superfam"/>
</dbReference>
<dbReference type="OrthoDB" id="280692at2"/>
<sequence>MGWLAVVRHGEAGQGRPDAARQLTRRGEQEALQAGQWLASRPALSGATIWSSPYLRARQTARAIADAVDGDIETVEGVTPDDDVGALVERLTLLDVSRPLILVSHMPLVGLLTGRLTEGASHSGAMFPTAGIALLEADVWAAGCASLRAFVSPS</sequence>
<name>A0A1Q8SVF4_9GAMM</name>
<reference evidence="1 2" key="1">
    <citation type="submission" date="2016-12" db="EMBL/GenBank/DDBJ databases">
        <title>Draft genome sequences of strains Salinicola socius SMB35, Salinicola sp. MH3R3-1 and Chromohalobacter sp. SMB17 from the Verkhnekamsk potash mining region of Russia.</title>
        <authorList>
            <person name="Mavrodi D.V."/>
            <person name="Olsson B.E."/>
            <person name="Korsakova E.S."/>
            <person name="Pyankova A."/>
            <person name="Mavrodi O.V."/>
            <person name="Plotnikova E.G."/>
        </authorList>
    </citation>
    <scope>NUCLEOTIDE SEQUENCE [LARGE SCALE GENOMIC DNA]</scope>
    <source>
        <strain evidence="1 2">SMB35</strain>
    </source>
</reference>
<evidence type="ECO:0000313" key="1">
    <source>
        <dbReference type="EMBL" id="OLO05362.1"/>
    </source>
</evidence>
<dbReference type="Gene3D" id="3.40.50.1240">
    <property type="entry name" value="Phosphoglycerate mutase-like"/>
    <property type="match status" value="1"/>
</dbReference>
<dbReference type="GO" id="GO:0005737">
    <property type="term" value="C:cytoplasm"/>
    <property type="evidence" value="ECO:0007669"/>
    <property type="project" value="InterPro"/>
</dbReference>
<organism evidence="1 2">
    <name type="scientific">Salinicola socius</name>
    <dbReference type="NCBI Taxonomy" id="404433"/>
    <lineage>
        <taxon>Bacteria</taxon>
        <taxon>Pseudomonadati</taxon>
        <taxon>Pseudomonadota</taxon>
        <taxon>Gammaproteobacteria</taxon>
        <taxon>Oceanospirillales</taxon>
        <taxon>Halomonadaceae</taxon>
        <taxon>Salinicola</taxon>
    </lineage>
</organism>
<dbReference type="SUPFAM" id="SSF53254">
    <property type="entry name" value="Phosphoglycerate mutase-like"/>
    <property type="match status" value="1"/>
</dbReference>
<gene>
    <name evidence="1" type="ORF">BTW07_04885</name>
</gene>
<dbReference type="InterPro" id="IPR004449">
    <property type="entry name" value="SixA"/>
</dbReference>
<dbReference type="EMBL" id="MSDO01000004">
    <property type="protein sequence ID" value="OLO05362.1"/>
    <property type="molecule type" value="Genomic_DNA"/>
</dbReference>
<comment type="caution">
    <text evidence="1">The sequence shown here is derived from an EMBL/GenBank/DDBJ whole genome shotgun (WGS) entry which is preliminary data.</text>
</comment>
<keyword evidence="2" id="KW-1185">Reference proteome</keyword>
<accession>A0A1Q8SVF4</accession>
<dbReference type="CDD" id="cd07067">
    <property type="entry name" value="HP_PGM_like"/>
    <property type="match status" value="1"/>
</dbReference>
<dbReference type="STRING" id="404433.BTW07_04885"/>
<dbReference type="RefSeq" id="WP_075569046.1">
    <property type="nucleotide sequence ID" value="NZ_MSDO01000004.1"/>
</dbReference>